<keyword evidence="2" id="KW-0732">Signal</keyword>
<keyword evidence="1" id="KW-0812">Transmembrane</keyword>
<name>A0ABS7JQY1_9SPHN</name>
<feature type="chain" id="PRO_5045290769" description="Secreted protein" evidence="2">
    <location>
        <begin position="22"/>
        <end position="93"/>
    </location>
</feature>
<evidence type="ECO:0000313" key="3">
    <source>
        <dbReference type="EMBL" id="MBX7500037.1"/>
    </source>
</evidence>
<evidence type="ECO:0000256" key="1">
    <source>
        <dbReference type="SAM" id="Phobius"/>
    </source>
</evidence>
<proteinExistence type="predicted"/>
<reference evidence="3 4" key="1">
    <citation type="submission" date="2021-08" db="EMBL/GenBank/DDBJ databases">
        <title>Comparative Genomics Analysis of the Genus Qipengyuania Reveals Extensive Genetic Diversity and Metabolic Versatility, Including the Description of Fifteen Novel Species.</title>
        <authorList>
            <person name="Liu Y."/>
        </authorList>
    </citation>
    <scope>NUCLEOTIDE SEQUENCE [LARGE SCALE GENOMIC DNA]</scope>
    <source>
        <strain evidence="3 4">YG27</strain>
    </source>
</reference>
<comment type="caution">
    <text evidence="3">The sequence shown here is derived from an EMBL/GenBank/DDBJ whole genome shotgun (WGS) entry which is preliminary data.</text>
</comment>
<evidence type="ECO:0000256" key="2">
    <source>
        <dbReference type="SAM" id="SignalP"/>
    </source>
</evidence>
<dbReference type="EMBL" id="JAIGNU010000001">
    <property type="protein sequence ID" value="MBX7500037.1"/>
    <property type="molecule type" value="Genomic_DNA"/>
</dbReference>
<evidence type="ECO:0000313" key="4">
    <source>
        <dbReference type="Proteomes" id="UP000782554"/>
    </source>
</evidence>
<accession>A0ABS7JQY1</accession>
<dbReference type="RefSeq" id="WP_221600010.1">
    <property type="nucleotide sequence ID" value="NZ_CAXPSY010000002.1"/>
</dbReference>
<feature type="signal peptide" evidence="2">
    <location>
        <begin position="1"/>
        <end position="21"/>
    </location>
</feature>
<feature type="transmembrane region" description="Helical" evidence="1">
    <location>
        <begin position="61"/>
        <end position="84"/>
    </location>
</feature>
<keyword evidence="1" id="KW-0472">Membrane</keyword>
<sequence length="93" mass="8911">MKTSRLLAGLGAVAMATTSVAATAGTRAADASNVAVQPVKLSSVSGDVARSTLTKKNKSELGGTGLVIAIIAGLAVIGGVIAAASDDDRSSGA</sequence>
<keyword evidence="1" id="KW-1133">Transmembrane helix</keyword>
<evidence type="ECO:0008006" key="5">
    <source>
        <dbReference type="Google" id="ProtNLM"/>
    </source>
</evidence>
<dbReference type="Proteomes" id="UP000782554">
    <property type="component" value="Unassembled WGS sequence"/>
</dbReference>
<keyword evidence="4" id="KW-1185">Reference proteome</keyword>
<gene>
    <name evidence="3" type="ORF">K3181_01105</name>
</gene>
<organism evidence="3 4">
    <name type="scientific">Qipengyuania mesophila</name>
    <dbReference type="NCBI Taxonomy" id="2867246"/>
    <lineage>
        <taxon>Bacteria</taxon>
        <taxon>Pseudomonadati</taxon>
        <taxon>Pseudomonadota</taxon>
        <taxon>Alphaproteobacteria</taxon>
        <taxon>Sphingomonadales</taxon>
        <taxon>Erythrobacteraceae</taxon>
        <taxon>Qipengyuania</taxon>
    </lineage>
</organism>
<protein>
    <recommendedName>
        <fullName evidence="5">Secreted protein</fullName>
    </recommendedName>
</protein>